<dbReference type="AlphaFoldDB" id="A0A7C5M6L0"/>
<dbReference type="PANTHER" id="PTHR43297:SF14">
    <property type="entry name" value="ATPASE AAA-TYPE CORE DOMAIN-CONTAINING PROTEIN"/>
    <property type="match status" value="1"/>
</dbReference>
<organism evidence="12">
    <name type="scientific">candidate division WOR-3 bacterium</name>
    <dbReference type="NCBI Taxonomy" id="2052148"/>
    <lineage>
        <taxon>Bacteria</taxon>
        <taxon>Bacteria division WOR-3</taxon>
    </lineage>
</organism>
<protein>
    <submittedName>
        <fullName evidence="12">ABC transporter ATP-binding protein</fullName>
    </submittedName>
</protein>
<keyword evidence="4" id="KW-1003">Cell membrane</keyword>
<dbReference type="Pfam" id="PF00005">
    <property type="entry name" value="ABC_tran"/>
    <property type="match status" value="1"/>
</dbReference>
<dbReference type="EMBL" id="DRTV01000193">
    <property type="protein sequence ID" value="HHF58315.1"/>
    <property type="molecule type" value="Genomic_DNA"/>
</dbReference>
<evidence type="ECO:0000259" key="11">
    <source>
        <dbReference type="Pfam" id="PF08352"/>
    </source>
</evidence>
<dbReference type="Pfam" id="PF08352">
    <property type="entry name" value="oligo_HPY"/>
    <property type="match status" value="1"/>
</dbReference>
<reference evidence="12" key="1">
    <citation type="journal article" date="2020" name="mSystems">
        <title>Genome- and Community-Level Interaction Insights into Carbon Utilization and Element Cycling Functions of Hydrothermarchaeota in Hydrothermal Sediment.</title>
        <authorList>
            <person name="Zhou Z."/>
            <person name="Liu Y."/>
            <person name="Xu W."/>
            <person name="Pan J."/>
            <person name="Luo Z.H."/>
            <person name="Li M."/>
        </authorList>
    </citation>
    <scope>NUCLEOTIDE SEQUENCE [LARGE SCALE GENOMIC DNA]</scope>
    <source>
        <strain evidence="12">HyVt-94</strain>
    </source>
</reference>
<keyword evidence="6" id="KW-0547">Nucleotide-binding</keyword>
<dbReference type="NCBIfam" id="TIGR01727">
    <property type="entry name" value="oligo_HPY"/>
    <property type="match status" value="1"/>
</dbReference>
<gene>
    <name evidence="12" type="ORF">ENL41_02700</name>
</gene>
<dbReference type="SUPFAM" id="SSF52540">
    <property type="entry name" value="P-loop containing nucleoside triphosphate hydrolases"/>
    <property type="match status" value="1"/>
</dbReference>
<dbReference type="InterPro" id="IPR013563">
    <property type="entry name" value="Oligopep_ABC_C"/>
</dbReference>
<dbReference type="PANTHER" id="PTHR43297">
    <property type="entry name" value="OLIGOPEPTIDE TRANSPORT ATP-BINDING PROTEIN APPD"/>
    <property type="match status" value="1"/>
</dbReference>
<evidence type="ECO:0000256" key="9">
    <source>
        <dbReference type="ARBA" id="ARBA00023136"/>
    </source>
</evidence>
<evidence type="ECO:0000256" key="1">
    <source>
        <dbReference type="ARBA" id="ARBA00004370"/>
    </source>
</evidence>
<dbReference type="GO" id="GO:0016887">
    <property type="term" value="F:ATP hydrolysis activity"/>
    <property type="evidence" value="ECO:0007669"/>
    <property type="project" value="InterPro"/>
</dbReference>
<proteinExistence type="inferred from homology"/>
<name>A0A7C5M6L0_UNCW3</name>
<evidence type="ECO:0000313" key="12">
    <source>
        <dbReference type="EMBL" id="HHF58315.1"/>
    </source>
</evidence>
<dbReference type="GO" id="GO:0005524">
    <property type="term" value="F:ATP binding"/>
    <property type="evidence" value="ECO:0007669"/>
    <property type="project" value="UniProtKB-KW"/>
</dbReference>
<evidence type="ECO:0000256" key="4">
    <source>
        <dbReference type="ARBA" id="ARBA00022475"/>
    </source>
</evidence>
<keyword evidence="3" id="KW-0813">Transport</keyword>
<evidence type="ECO:0000256" key="6">
    <source>
        <dbReference type="ARBA" id="ARBA00022741"/>
    </source>
</evidence>
<dbReference type="InterPro" id="IPR003439">
    <property type="entry name" value="ABC_transporter-like_ATP-bd"/>
</dbReference>
<dbReference type="Proteomes" id="UP000886014">
    <property type="component" value="Unassembled WGS sequence"/>
</dbReference>
<evidence type="ECO:0000256" key="8">
    <source>
        <dbReference type="ARBA" id="ARBA00022967"/>
    </source>
</evidence>
<keyword evidence="8" id="KW-1278">Translocase</keyword>
<dbReference type="InterPro" id="IPR027417">
    <property type="entry name" value="P-loop_NTPase"/>
</dbReference>
<keyword evidence="7 12" id="KW-0067">ATP-binding</keyword>
<evidence type="ECO:0000256" key="5">
    <source>
        <dbReference type="ARBA" id="ARBA00022519"/>
    </source>
</evidence>
<sequence length="202" mass="22658">MDNIPKKAAWNKVIELFKGVKIPDAEERVYSYPHELSGGMRQRVMIGMMISREPSLIIADEPTTALDVTIQAQIIKLLSELRDTLETSILLITHDFGVVAELADRIAVMYAGKIVEMGDVYQIFENPLHPYTGMLIDALPRITKREGRLKEIPGSVPNLVNPPLGCRFHPRCPLKKEICNIKEPSLVEIEKGHFVACHLYGG</sequence>
<evidence type="ECO:0000256" key="7">
    <source>
        <dbReference type="ARBA" id="ARBA00022840"/>
    </source>
</evidence>
<dbReference type="Gene3D" id="3.40.50.300">
    <property type="entry name" value="P-loop containing nucleotide triphosphate hydrolases"/>
    <property type="match status" value="1"/>
</dbReference>
<comment type="caution">
    <text evidence="12">The sequence shown here is derived from an EMBL/GenBank/DDBJ whole genome shotgun (WGS) entry which is preliminary data.</text>
</comment>
<dbReference type="GO" id="GO:0015833">
    <property type="term" value="P:peptide transport"/>
    <property type="evidence" value="ECO:0007669"/>
    <property type="project" value="InterPro"/>
</dbReference>
<evidence type="ECO:0000256" key="3">
    <source>
        <dbReference type="ARBA" id="ARBA00022448"/>
    </source>
</evidence>
<feature type="domain" description="Oligopeptide/dipeptide ABC transporter C-terminal" evidence="11">
    <location>
        <begin position="115"/>
        <end position="179"/>
    </location>
</feature>
<comment type="similarity">
    <text evidence="2">Belongs to the ABC transporter superfamily.</text>
</comment>
<keyword evidence="9" id="KW-0472">Membrane</keyword>
<comment type="subcellular location">
    <subcellularLocation>
        <location evidence="1">Membrane</location>
    </subcellularLocation>
</comment>
<evidence type="ECO:0000259" key="10">
    <source>
        <dbReference type="Pfam" id="PF00005"/>
    </source>
</evidence>
<dbReference type="GO" id="GO:0016020">
    <property type="term" value="C:membrane"/>
    <property type="evidence" value="ECO:0007669"/>
    <property type="project" value="UniProtKB-SubCell"/>
</dbReference>
<accession>A0A7C5M6L0</accession>
<keyword evidence="5" id="KW-0997">Cell inner membrane</keyword>
<feature type="domain" description="ABC transporter" evidence="10">
    <location>
        <begin position="9"/>
        <end position="64"/>
    </location>
</feature>
<dbReference type="InterPro" id="IPR050388">
    <property type="entry name" value="ABC_Ni/Peptide_Import"/>
</dbReference>
<evidence type="ECO:0000256" key="2">
    <source>
        <dbReference type="ARBA" id="ARBA00005417"/>
    </source>
</evidence>